<dbReference type="PIRSF" id="PIRSF500176">
    <property type="entry name" value="L_ASNase"/>
    <property type="match status" value="1"/>
</dbReference>
<evidence type="ECO:0000313" key="2">
    <source>
        <dbReference type="EMBL" id="SVB35145.1"/>
    </source>
</evidence>
<dbReference type="InterPro" id="IPR027474">
    <property type="entry name" value="L-asparaginase_N"/>
</dbReference>
<evidence type="ECO:0000259" key="1">
    <source>
        <dbReference type="Pfam" id="PF00710"/>
    </source>
</evidence>
<dbReference type="SUPFAM" id="SSF53774">
    <property type="entry name" value="Glutaminase/Asparaginase"/>
    <property type="match status" value="1"/>
</dbReference>
<dbReference type="PIRSF" id="PIRSF001220">
    <property type="entry name" value="L-ASNase_gatD"/>
    <property type="match status" value="1"/>
</dbReference>
<dbReference type="Gene3D" id="3.40.50.1170">
    <property type="entry name" value="L-asparaginase, N-terminal domain"/>
    <property type="match status" value="1"/>
</dbReference>
<organism evidence="2">
    <name type="scientific">marine metagenome</name>
    <dbReference type="NCBI Taxonomy" id="408172"/>
    <lineage>
        <taxon>unclassified sequences</taxon>
        <taxon>metagenomes</taxon>
        <taxon>ecological metagenomes</taxon>
    </lineage>
</organism>
<protein>
    <recommendedName>
        <fullName evidence="1">L-asparaginase N-terminal domain-containing protein</fullName>
    </recommendedName>
</protein>
<dbReference type="EMBL" id="UINC01038310">
    <property type="protein sequence ID" value="SVB35145.1"/>
    <property type="molecule type" value="Genomic_DNA"/>
</dbReference>
<proteinExistence type="predicted"/>
<dbReference type="Gene3D" id="3.40.50.40">
    <property type="match status" value="1"/>
</dbReference>
<dbReference type="PROSITE" id="PS51732">
    <property type="entry name" value="ASN_GLN_ASE_3"/>
    <property type="match status" value="1"/>
</dbReference>
<dbReference type="InterPro" id="IPR036152">
    <property type="entry name" value="Asp/glu_Ase-like_sf"/>
</dbReference>
<dbReference type="InterPro" id="IPR027473">
    <property type="entry name" value="L-asparaginase_C"/>
</dbReference>
<dbReference type="AlphaFoldDB" id="A0A382DA48"/>
<dbReference type="Pfam" id="PF00710">
    <property type="entry name" value="Asparaginase"/>
    <property type="match status" value="1"/>
</dbReference>
<dbReference type="SMART" id="SM00870">
    <property type="entry name" value="Asparaginase"/>
    <property type="match status" value="1"/>
</dbReference>
<accession>A0A382DA48</accession>
<gene>
    <name evidence="2" type="ORF">METZ01_LOCUS187999</name>
</gene>
<reference evidence="2" key="1">
    <citation type="submission" date="2018-05" db="EMBL/GenBank/DDBJ databases">
        <authorList>
            <person name="Lanie J.A."/>
            <person name="Ng W.-L."/>
            <person name="Kazmierczak K.M."/>
            <person name="Andrzejewski T.M."/>
            <person name="Davidsen T.M."/>
            <person name="Wayne K.J."/>
            <person name="Tettelin H."/>
            <person name="Glass J.I."/>
            <person name="Rusch D."/>
            <person name="Podicherti R."/>
            <person name="Tsui H.-C.T."/>
            <person name="Winkler M.E."/>
        </authorList>
    </citation>
    <scope>NUCLEOTIDE SEQUENCE</scope>
</reference>
<name>A0A382DA48_9ZZZZ</name>
<feature type="domain" description="L-asparaginase N-terminal" evidence="1">
    <location>
        <begin position="195"/>
        <end position="299"/>
    </location>
</feature>
<dbReference type="InterPro" id="IPR006034">
    <property type="entry name" value="Asparaginase/glutaminase-like"/>
</dbReference>
<dbReference type="InterPro" id="IPR037152">
    <property type="entry name" value="L-asparaginase_N_sf"/>
</dbReference>
<sequence>MPKQKIAVFSGPNSTIGNSPTLVTSNKGRLEGEDVLPGRFDHLAAQVLYEPVTIRIKKFSGHPLEEESRAVYHDDGKDYYEVELRPEDGPYPLPYVARRADGSTQGVPFEDADLQDAGVKFGGRQFFFPDASRIFADIDRTISGRDEHGAGSTLDLKAEYEFIRALPPAGYPSQGEVSGQDYFPYRPYPISNRPRYRDLARVTNTVQAAMASGNFAGGIWLEGSPTVEETTYWLSLLVDTELPIAGCASQRTHGQLANDGDRNIVDAVDYILSGQGLGLGVVGVQDERIYAAREFKKADDRPGNYKATGGHGGILGTVGPPVTVWYRPAYKRSAMSDVNINNLPTEMSFLDRFGDSAHVTLRVKDGDGGLLGDIIPRVHIVKYGAYMGEDETRNPDDEVDIIARIQLAQSQQSKPQGEAPQLHGIVLEGTSPYGMGSSSQHAALNIATFSGMPVVRVGRADPGGRVPSDGRDGLSIAGSNLDTNKARLLLMASMMKLGRLPKAQDPRKPTADERKAVQAKLAEYQEIFENH</sequence>